<proteinExistence type="predicted"/>
<dbReference type="RefSeq" id="WP_046971708.1">
    <property type="nucleotide sequence ID" value="NZ_JPLA01000024.1"/>
</dbReference>
<evidence type="ECO:0000313" key="1">
    <source>
        <dbReference type="EMBL" id="KLD63919.1"/>
    </source>
</evidence>
<comment type="caution">
    <text evidence="1">The sequence shown here is derived from an EMBL/GenBank/DDBJ whole genome shotgun (WGS) entry which is preliminary data.</text>
</comment>
<evidence type="ECO:0000313" key="2">
    <source>
        <dbReference type="Proteomes" id="UP000035481"/>
    </source>
</evidence>
<accession>A0A0G9H3W6</accession>
<gene>
    <name evidence="1" type="ORF">Y882_09910</name>
</gene>
<name>A0A0G9H3W6_9GAMM</name>
<reference evidence="1 2" key="1">
    <citation type="journal article" date="2015" name="Antonie Van Leeuwenhoek">
        <title>A phylogenomic and molecular marker based taxonomic framework for the order Xanthomonadales: proposal to transfer the families Algiphilaceae and Solimonadaceae to the order Nevskiales ord. nov. and to create a new family within the order Xanthomonadales, the family Rhodanobacteraceae fam. nov., containing the genus Rhodanobacter and its closest relatives.</title>
        <authorList>
            <person name="Naushad S."/>
            <person name="Adeolu M."/>
            <person name="Wong S."/>
            <person name="Sohail M."/>
            <person name="Schellhorn H.E."/>
            <person name="Gupta R.S."/>
        </authorList>
    </citation>
    <scope>NUCLEOTIDE SEQUENCE [LARGE SCALE GENOMIC DNA]</scope>
    <source>
        <strain evidence="1 2">DSM 16301</strain>
    </source>
</reference>
<dbReference type="EMBL" id="JPLA01000024">
    <property type="protein sequence ID" value="KLD63919.1"/>
    <property type="molecule type" value="Genomic_DNA"/>
</dbReference>
<organism evidence="1 2">
    <name type="scientific">Dyella japonica DSM 16301</name>
    <dbReference type="NCBI Taxonomy" id="1440762"/>
    <lineage>
        <taxon>Bacteria</taxon>
        <taxon>Pseudomonadati</taxon>
        <taxon>Pseudomonadota</taxon>
        <taxon>Gammaproteobacteria</taxon>
        <taxon>Lysobacterales</taxon>
        <taxon>Rhodanobacteraceae</taxon>
        <taxon>Dyella</taxon>
    </lineage>
</organism>
<protein>
    <submittedName>
        <fullName evidence="1">Uncharacterized protein</fullName>
    </submittedName>
</protein>
<dbReference type="AlphaFoldDB" id="A0A0G9H3W6"/>
<dbReference type="PATRIC" id="fig|1440762.4.peg.1474"/>
<sequence>MAHTHAQLEQMLEALDESVPRLVQTTPAPGDFWNSFTRLAQAIQDRAQPSDRAWVCDRLDAIQVKHHLVPPADQI</sequence>
<dbReference type="Proteomes" id="UP000035481">
    <property type="component" value="Unassembled WGS sequence"/>
</dbReference>
<dbReference type="OrthoDB" id="5959600at2"/>